<sequence length="614" mass="66869">MIFLPPSHKNQNFVWFLLASVLSLCHTPYTSAFHCRSPSSRHFPSRRLSPSPLGVVFPAGPSLAASTKDAFGLTAETVSETAYTRKTKRESKSVEGTGQGQKQKARRSLIRSNVLQKRPVVLRLVPQSSAKESLRKGDPWVFSDAIKRKINGPPGCLALLQDEAGKPLALGLYDSSSPLAFRMLSLYNSPQRRNRLLNRRQRQEETEEWHKSEPNEVSSSLIASRLERALDLRERLFGVSSHLMLRPPSLSPSPSRSLEEVSSEREREGVSVTTGYRLVNGEGDGLPGLVIDRYGPYAVVRLDGAGPAGFYDGGGIGQFLVDRLHGLDAVFLKGGVTEGAGREEGEGASRKSVSLLASSSSCPSKDVEVLLKHPIEFYENGMVMHSDPLRGQKTGAFLDQRENRQIIRKIAAGGKRVLNLFAYNGGFSVAAGQGGASHVTSVDSSKGAIEASRAVWERNGLSPGRHLPVVGDALEFLKSSTEFNERVEAMLQKEDLGGVPGGGDVKVKKKEWEVVVVDPPSFACSRASLMGAEKKYKELFEMAARVTASGGCLALSSCSSHLRLERFMEICESAVSSAGRTGKVIEVRQQAGDHPFPLSSFAMRYLKFVLIELD</sequence>
<feature type="signal peptide" evidence="8">
    <location>
        <begin position="1"/>
        <end position="32"/>
    </location>
</feature>
<dbReference type="Pfam" id="PF17785">
    <property type="entry name" value="PUA_3"/>
    <property type="match status" value="1"/>
</dbReference>
<dbReference type="SUPFAM" id="SSF88697">
    <property type="entry name" value="PUA domain-like"/>
    <property type="match status" value="1"/>
</dbReference>
<evidence type="ECO:0000256" key="4">
    <source>
        <dbReference type="ARBA" id="ARBA00022679"/>
    </source>
</evidence>
<dbReference type="GO" id="GO:0003723">
    <property type="term" value="F:RNA binding"/>
    <property type="evidence" value="ECO:0007669"/>
    <property type="project" value="InterPro"/>
</dbReference>
<dbReference type="PANTHER" id="PTHR42873">
    <property type="entry name" value="RIBOSOMAL RNA LARGE SUBUNIT METHYLTRANSFERASE"/>
    <property type="match status" value="1"/>
</dbReference>
<dbReference type="Gene3D" id="2.30.130.10">
    <property type="entry name" value="PUA domain"/>
    <property type="match status" value="1"/>
</dbReference>
<dbReference type="Gene3D" id="3.30.750.80">
    <property type="entry name" value="RNA methyltransferase domain (HRMD) like"/>
    <property type="match status" value="1"/>
</dbReference>
<dbReference type="GO" id="GO:0005737">
    <property type="term" value="C:cytoplasm"/>
    <property type="evidence" value="ECO:0007669"/>
    <property type="project" value="UniProtKB-SubCell"/>
</dbReference>
<dbReference type="InterPro" id="IPR036974">
    <property type="entry name" value="PUA_sf"/>
</dbReference>
<keyword evidence="2" id="KW-0963">Cytoplasm</keyword>
<evidence type="ECO:0000256" key="6">
    <source>
        <dbReference type="ARBA" id="ARBA00038091"/>
    </source>
</evidence>
<keyword evidence="4" id="KW-0808">Transferase</keyword>
<dbReference type="GO" id="GO:0008168">
    <property type="term" value="F:methyltransferase activity"/>
    <property type="evidence" value="ECO:0007669"/>
    <property type="project" value="UniProtKB-KW"/>
</dbReference>
<proteinExistence type="inferred from homology"/>
<evidence type="ECO:0000259" key="9">
    <source>
        <dbReference type="Pfam" id="PF10672"/>
    </source>
</evidence>
<keyword evidence="3" id="KW-0489">Methyltransferase</keyword>
<evidence type="ECO:0000256" key="1">
    <source>
        <dbReference type="ARBA" id="ARBA00004496"/>
    </source>
</evidence>
<dbReference type="PhylomeDB" id="A0A0G4FFS7"/>
<feature type="compositionally biased region" description="Basic and acidic residues" evidence="7">
    <location>
        <begin position="257"/>
        <end position="269"/>
    </location>
</feature>
<keyword evidence="8" id="KW-0732">Signal</keyword>
<evidence type="ECO:0000256" key="8">
    <source>
        <dbReference type="SAM" id="SignalP"/>
    </source>
</evidence>
<evidence type="ECO:0000259" key="10">
    <source>
        <dbReference type="Pfam" id="PF17785"/>
    </source>
</evidence>
<feature type="domain" description="S-adenosylmethionine-dependent methyltransferase" evidence="9">
    <location>
        <begin position="366"/>
        <end position="465"/>
    </location>
</feature>
<dbReference type="GO" id="GO:0032259">
    <property type="term" value="P:methylation"/>
    <property type="evidence" value="ECO:0007669"/>
    <property type="project" value="UniProtKB-KW"/>
</dbReference>
<dbReference type="Pfam" id="PF10672">
    <property type="entry name" value="Methyltrans_SAM"/>
    <property type="match status" value="1"/>
</dbReference>
<protein>
    <recommendedName>
        <fullName evidence="12">S-adenosylmethionine-dependent methyltransferase domain-containing protein</fullName>
    </recommendedName>
</protein>
<dbReference type="AlphaFoldDB" id="A0A0G4FFS7"/>
<dbReference type="CDD" id="cd21153">
    <property type="entry name" value="PUA_RlmI"/>
    <property type="match status" value="1"/>
</dbReference>
<dbReference type="CDD" id="cd11572">
    <property type="entry name" value="RlmI_M_like"/>
    <property type="match status" value="1"/>
</dbReference>
<dbReference type="InterPro" id="IPR019614">
    <property type="entry name" value="SAM-dep_methyl-trfase"/>
</dbReference>
<evidence type="ECO:0000256" key="2">
    <source>
        <dbReference type="ARBA" id="ARBA00022490"/>
    </source>
</evidence>
<dbReference type="EMBL" id="CDMZ01000337">
    <property type="protein sequence ID" value="CEM12072.1"/>
    <property type="molecule type" value="Genomic_DNA"/>
</dbReference>
<evidence type="ECO:0000256" key="5">
    <source>
        <dbReference type="ARBA" id="ARBA00022691"/>
    </source>
</evidence>
<comment type="subcellular location">
    <subcellularLocation>
        <location evidence="1">Cytoplasm</location>
    </subcellularLocation>
</comment>
<dbReference type="SUPFAM" id="SSF53335">
    <property type="entry name" value="S-adenosyl-L-methionine-dependent methyltransferases"/>
    <property type="match status" value="1"/>
</dbReference>
<feature type="region of interest" description="Disordered" evidence="7">
    <location>
        <begin position="82"/>
        <end position="107"/>
    </location>
</feature>
<evidence type="ECO:0008006" key="12">
    <source>
        <dbReference type="Google" id="ProtNLM"/>
    </source>
</evidence>
<evidence type="ECO:0000256" key="3">
    <source>
        <dbReference type="ARBA" id="ARBA00022603"/>
    </source>
</evidence>
<comment type="similarity">
    <text evidence="6">Belongs to the methyltransferase superfamily. RlmI family.</text>
</comment>
<dbReference type="Gene3D" id="3.40.50.150">
    <property type="entry name" value="Vaccinia Virus protein VP39"/>
    <property type="match status" value="1"/>
</dbReference>
<dbReference type="CDD" id="cd02440">
    <property type="entry name" value="AdoMet_MTases"/>
    <property type="match status" value="1"/>
</dbReference>
<dbReference type="VEuPathDB" id="CryptoDB:Cvel_16756"/>
<evidence type="ECO:0000256" key="7">
    <source>
        <dbReference type="SAM" id="MobiDB-lite"/>
    </source>
</evidence>
<reference evidence="11" key="1">
    <citation type="submission" date="2014-11" db="EMBL/GenBank/DDBJ databases">
        <authorList>
            <person name="Otto D Thomas"/>
            <person name="Naeem Raeece"/>
        </authorList>
    </citation>
    <scope>NUCLEOTIDE SEQUENCE</scope>
</reference>
<feature type="region of interest" description="Disordered" evidence="7">
    <location>
        <begin position="248"/>
        <end position="269"/>
    </location>
</feature>
<dbReference type="InterPro" id="IPR041532">
    <property type="entry name" value="RlmI-like_PUA"/>
</dbReference>
<gene>
    <name evidence="11" type="ORF">Cvel_16756</name>
</gene>
<dbReference type="InterPro" id="IPR029063">
    <property type="entry name" value="SAM-dependent_MTases_sf"/>
</dbReference>
<evidence type="ECO:0000313" key="11">
    <source>
        <dbReference type="EMBL" id="CEM12072.1"/>
    </source>
</evidence>
<feature type="domain" description="RlmI-like PUA" evidence="10">
    <location>
        <begin position="129"/>
        <end position="185"/>
    </location>
</feature>
<keyword evidence="5" id="KW-0949">S-adenosyl-L-methionine</keyword>
<feature type="chain" id="PRO_5005188740" description="S-adenosylmethionine-dependent methyltransferase domain-containing protein" evidence="8">
    <location>
        <begin position="33"/>
        <end position="614"/>
    </location>
</feature>
<organism evidence="11">
    <name type="scientific">Chromera velia CCMP2878</name>
    <dbReference type="NCBI Taxonomy" id="1169474"/>
    <lineage>
        <taxon>Eukaryota</taxon>
        <taxon>Sar</taxon>
        <taxon>Alveolata</taxon>
        <taxon>Colpodellida</taxon>
        <taxon>Chromeraceae</taxon>
        <taxon>Chromera</taxon>
    </lineage>
</organism>
<accession>A0A0G4FFS7</accession>
<dbReference type="InterPro" id="IPR015947">
    <property type="entry name" value="PUA-like_sf"/>
</dbReference>
<dbReference type="PANTHER" id="PTHR42873:SF1">
    <property type="entry name" value="S-ADENOSYLMETHIONINE-DEPENDENT METHYLTRANSFERASE DOMAIN-CONTAINING PROTEIN"/>
    <property type="match status" value="1"/>
</dbReference>
<name>A0A0G4FFS7_9ALVE</name>